<name>A0AAN8PIR9_POLSC</name>
<comment type="similarity">
    <text evidence="2">Belongs to the SERBP1-HABP4 family.</text>
</comment>
<feature type="compositionally biased region" description="Basic and acidic residues" evidence="3">
    <location>
        <begin position="138"/>
        <end position="177"/>
    </location>
</feature>
<evidence type="ECO:0000313" key="5">
    <source>
        <dbReference type="EMBL" id="KAK6634445.1"/>
    </source>
</evidence>
<dbReference type="EMBL" id="JAWJWE010000005">
    <property type="protein sequence ID" value="KAK6634445.1"/>
    <property type="molecule type" value="Genomic_DNA"/>
</dbReference>
<dbReference type="GO" id="GO:0006417">
    <property type="term" value="P:regulation of translation"/>
    <property type="evidence" value="ECO:0007669"/>
    <property type="project" value="UniProtKB-KW"/>
</dbReference>
<evidence type="ECO:0000313" key="6">
    <source>
        <dbReference type="Proteomes" id="UP001372834"/>
    </source>
</evidence>
<feature type="compositionally biased region" description="Basic and acidic residues" evidence="3">
    <location>
        <begin position="364"/>
        <end position="380"/>
    </location>
</feature>
<proteinExistence type="inferred from homology"/>
<dbReference type="InterPro" id="IPR006861">
    <property type="entry name" value="HABP4_PAIRBP1-bd"/>
</dbReference>
<feature type="compositionally biased region" description="Basic and acidic residues" evidence="3">
    <location>
        <begin position="342"/>
        <end position="351"/>
    </location>
</feature>
<dbReference type="InterPro" id="IPR032381">
    <property type="entry name" value="IHABP4_N"/>
</dbReference>
<feature type="compositionally biased region" description="Gly residues" evidence="3">
    <location>
        <begin position="259"/>
        <end position="268"/>
    </location>
</feature>
<evidence type="ECO:0000256" key="2">
    <source>
        <dbReference type="ARBA" id="ARBA00035118"/>
    </source>
</evidence>
<dbReference type="GO" id="GO:0005737">
    <property type="term" value="C:cytoplasm"/>
    <property type="evidence" value="ECO:0007669"/>
    <property type="project" value="TreeGrafter"/>
</dbReference>
<dbReference type="PANTHER" id="PTHR12299">
    <property type="entry name" value="HYALURONIC ACID-BINDING PROTEIN 4"/>
    <property type="match status" value="1"/>
</dbReference>
<evidence type="ECO:0000259" key="4">
    <source>
        <dbReference type="SMART" id="SM01233"/>
    </source>
</evidence>
<feature type="compositionally biased region" description="Acidic residues" evidence="3">
    <location>
        <begin position="411"/>
        <end position="420"/>
    </location>
</feature>
<dbReference type="SMART" id="SM01233">
    <property type="entry name" value="HABP4_PAI-RBP1"/>
    <property type="match status" value="1"/>
</dbReference>
<reference evidence="5 6" key="1">
    <citation type="submission" date="2023-10" db="EMBL/GenBank/DDBJ databases">
        <title>Genomes of two closely related lineages of the louse Polyplax serrata with different host specificities.</title>
        <authorList>
            <person name="Martinu J."/>
            <person name="Tarabai H."/>
            <person name="Stefka J."/>
            <person name="Hypsa V."/>
        </authorList>
    </citation>
    <scope>NUCLEOTIDE SEQUENCE [LARGE SCALE GENOMIC DNA]</scope>
    <source>
        <strain evidence="5">HR10_N</strain>
    </source>
</reference>
<organism evidence="5 6">
    <name type="scientific">Polyplax serrata</name>
    <name type="common">Common mouse louse</name>
    <dbReference type="NCBI Taxonomy" id="468196"/>
    <lineage>
        <taxon>Eukaryota</taxon>
        <taxon>Metazoa</taxon>
        <taxon>Ecdysozoa</taxon>
        <taxon>Arthropoda</taxon>
        <taxon>Hexapoda</taxon>
        <taxon>Insecta</taxon>
        <taxon>Pterygota</taxon>
        <taxon>Neoptera</taxon>
        <taxon>Paraneoptera</taxon>
        <taxon>Psocodea</taxon>
        <taxon>Troctomorpha</taxon>
        <taxon>Phthiraptera</taxon>
        <taxon>Anoplura</taxon>
        <taxon>Polyplacidae</taxon>
        <taxon>Polyplax</taxon>
    </lineage>
</organism>
<evidence type="ECO:0000256" key="1">
    <source>
        <dbReference type="ARBA" id="ARBA00022845"/>
    </source>
</evidence>
<dbReference type="GO" id="GO:0005634">
    <property type="term" value="C:nucleus"/>
    <property type="evidence" value="ECO:0007669"/>
    <property type="project" value="TreeGrafter"/>
</dbReference>
<gene>
    <name evidence="5" type="ORF">RUM43_011846</name>
</gene>
<dbReference type="AlphaFoldDB" id="A0AAN8PIR9"/>
<accession>A0AAN8PIR9</accession>
<feature type="compositionally biased region" description="Basic and acidic residues" evidence="3">
    <location>
        <begin position="271"/>
        <end position="299"/>
    </location>
</feature>
<dbReference type="Pfam" id="PF16174">
    <property type="entry name" value="IHABP4_N"/>
    <property type="match status" value="1"/>
</dbReference>
<feature type="compositionally biased region" description="Basic and acidic residues" evidence="3">
    <location>
        <begin position="471"/>
        <end position="492"/>
    </location>
</feature>
<feature type="compositionally biased region" description="Basic and acidic residues" evidence="3">
    <location>
        <begin position="401"/>
        <end position="410"/>
    </location>
</feature>
<feature type="compositionally biased region" description="Basic and acidic residues" evidence="3">
    <location>
        <begin position="185"/>
        <end position="250"/>
    </location>
</feature>
<protein>
    <recommendedName>
        <fullName evidence="4">Hyaluronan/mRNA-binding protein domain-containing protein</fullName>
    </recommendedName>
</protein>
<dbReference type="InterPro" id="IPR039764">
    <property type="entry name" value="HABP4/SERBP1-like"/>
</dbReference>
<sequence>MEQEYVIGVANRYALFLEESSHEEDPFDLIKNAEAEKTKKKTLKSVSGESKENKGKQNLKGKTTLPSARKVQGIKETQNVKANDAVAVNKPKPQDGGLKNNRAVGGGRKPGDRPQGERPQTGGDGQLRTVKFASGEPQGDRTNNRRPREDKPAGERNGEVPRNRNFREGDRTPKGPDSENGPRGPRNDDGRRGPRRDGDRPFRGDRDRNGGDGEGKPPRRETRERRDFQERPEFPREGGENGEVRQERRTNGPPMGRTKGVGRGGGPGRNFDSRGKREFDRKSGSDKTGVKAVEKREGGGAHNWGNHKDDLEAVNLNSTNASEENADWSEGKPAYNDIGANDGKDGEKNPTDGEGGPPAEDEPKELTLDEYRALRGKRELPQYNLRKAGEGEDLTQWKNMYEIKKKKDSENHEEEEEFDAGECQQKGGRQRLLLDIDITFSDSRRGNRGGRGGRPSRPGGLNSTPSNTRTRQRDGNRRGGQRDDYGGGREYRGNSQAAPKVDDEHDFPSLG</sequence>
<feature type="compositionally biased region" description="Basic and acidic residues" evidence="3">
    <location>
        <begin position="500"/>
        <end position="511"/>
    </location>
</feature>
<dbReference type="PANTHER" id="PTHR12299:SF17">
    <property type="entry name" value="AT19571P-RELATED"/>
    <property type="match status" value="1"/>
</dbReference>
<comment type="caution">
    <text evidence="5">The sequence shown here is derived from an EMBL/GenBank/DDBJ whole genome shotgun (WGS) entry which is preliminary data.</text>
</comment>
<feature type="region of interest" description="Disordered" evidence="3">
    <location>
        <begin position="35"/>
        <end position="511"/>
    </location>
</feature>
<feature type="domain" description="Hyaluronan/mRNA-binding protein" evidence="4">
    <location>
        <begin position="275"/>
        <end position="391"/>
    </location>
</feature>
<dbReference type="Proteomes" id="UP001372834">
    <property type="component" value="Unassembled WGS sequence"/>
</dbReference>
<dbReference type="Pfam" id="PF04774">
    <property type="entry name" value="HABP4_PAI-RBP1"/>
    <property type="match status" value="1"/>
</dbReference>
<dbReference type="GO" id="GO:0003723">
    <property type="term" value="F:RNA binding"/>
    <property type="evidence" value="ECO:0007669"/>
    <property type="project" value="InterPro"/>
</dbReference>
<keyword evidence="1" id="KW-0810">Translation regulation</keyword>
<evidence type="ECO:0000256" key="3">
    <source>
        <dbReference type="SAM" id="MobiDB-lite"/>
    </source>
</evidence>